<feature type="transmembrane region" description="Helical" evidence="2">
    <location>
        <begin position="989"/>
        <end position="1009"/>
    </location>
</feature>
<feature type="transmembrane region" description="Helical" evidence="2">
    <location>
        <begin position="618"/>
        <end position="636"/>
    </location>
</feature>
<proteinExistence type="predicted"/>
<feature type="transmembrane region" description="Helical" evidence="2">
    <location>
        <begin position="1084"/>
        <end position="1108"/>
    </location>
</feature>
<feature type="transmembrane region" description="Helical" evidence="2">
    <location>
        <begin position="241"/>
        <end position="257"/>
    </location>
</feature>
<feature type="transmembrane region" description="Helical" evidence="2">
    <location>
        <begin position="724"/>
        <end position="746"/>
    </location>
</feature>
<feature type="transmembrane region" description="Helical" evidence="2">
    <location>
        <begin position="1231"/>
        <end position="1249"/>
    </location>
</feature>
<feature type="transmembrane region" description="Helical" evidence="2">
    <location>
        <begin position="421"/>
        <end position="440"/>
    </location>
</feature>
<feature type="transmembrane region" description="Helical" evidence="2">
    <location>
        <begin position="264"/>
        <end position="287"/>
    </location>
</feature>
<feature type="transmembrane region" description="Helical" evidence="2">
    <location>
        <begin position="191"/>
        <end position="210"/>
    </location>
</feature>
<feature type="transmembrane region" description="Helical" evidence="2">
    <location>
        <begin position="755"/>
        <end position="774"/>
    </location>
</feature>
<feature type="region of interest" description="Disordered" evidence="1">
    <location>
        <begin position="862"/>
        <end position="891"/>
    </location>
</feature>
<feature type="transmembrane region" description="Helical" evidence="2">
    <location>
        <begin position="159"/>
        <end position="179"/>
    </location>
</feature>
<feature type="transmembrane region" description="Helical" evidence="2">
    <location>
        <begin position="545"/>
        <end position="564"/>
    </location>
</feature>
<feature type="transmembrane region" description="Helical" evidence="2">
    <location>
        <begin position="104"/>
        <end position="124"/>
    </location>
</feature>
<protein>
    <submittedName>
        <fullName evidence="3">Uncharacterized protein</fullName>
    </submittedName>
</protein>
<feature type="transmembrane region" description="Helical" evidence="2">
    <location>
        <begin position="299"/>
        <end position="320"/>
    </location>
</feature>
<feature type="transmembrane region" description="Helical" evidence="2">
    <location>
        <begin position="648"/>
        <end position="663"/>
    </location>
</feature>
<name>A0A075FIE4_9EURY</name>
<keyword evidence="2" id="KW-0812">Transmembrane</keyword>
<evidence type="ECO:0000313" key="3">
    <source>
        <dbReference type="EMBL" id="AIE91064.1"/>
    </source>
</evidence>
<reference evidence="3" key="1">
    <citation type="journal article" date="2014" name="Genome Biol. Evol.">
        <title>Pangenome evidence for extensive interdomain horizontal transfer affecting lineage core and shell genes in uncultured planktonic thaumarchaeota and euryarchaeota.</title>
        <authorList>
            <person name="Deschamps P."/>
            <person name="Zivanovic Y."/>
            <person name="Moreira D."/>
            <person name="Rodriguez-Valera F."/>
            <person name="Lopez-Garcia P."/>
        </authorList>
    </citation>
    <scope>NUCLEOTIDE SEQUENCE</scope>
</reference>
<feature type="transmembrane region" description="Helical" evidence="2">
    <location>
        <begin position="1021"/>
        <end position="1042"/>
    </location>
</feature>
<feature type="transmembrane region" description="Helical" evidence="2">
    <location>
        <begin position="694"/>
        <end position="712"/>
    </location>
</feature>
<feature type="compositionally biased region" description="Acidic residues" evidence="1">
    <location>
        <begin position="1"/>
        <end position="11"/>
    </location>
</feature>
<feature type="transmembrane region" description="Helical" evidence="2">
    <location>
        <begin position="1054"/>
        <end position="1072"/>
    </location>
</feature>
<feature type="compositionally biased region" description="Polar residues" evidence="1">
    <location>
        <begin position="865"/>
        <end position="877"/>
    </location>
</feature>
<organism evidence="3">
    <name type="scientific">uncultured marine group II/III euryarchaeote AD1000_105_G07</name>
    <dbReference type="NCBI Taxonomy" id="1457714"/>
    <lineage>
        <taxon>Archaea</taxon>
        <taxon>Methanobacteriati</taxon>
        <taxon>Methanobacteriota</taxon>
        <taxon>environmental samples</taxon>
    </lineage>
</organism>
<feature type="transmembrane region" description="Helical" evidence="2">
    <location>
        <begin position="340"/>
        <end position="359"/>
    </location>
</feature>
<feature type="transmembrane region" description="Helical" evidence="2">
    <location>
        <begin position="504"/>
        <end position="525"/>
    </location>
</feature>
<feature type="transmembrane region" description="Helical" evidence="2">
    <location>
        <begin position="365"/>
        <end position="384"/>
    </location>
</feature>
<feature type="transmembrane region" description="Helical" evidence="2">
    <location>
        <begin position="1304"/>
        <end position="1323"/>
    </location>
</feature>
<keyword evidence="2" id="KW-0472">Membrane</keyword>
<keyword evidence="2" id="KW-1133">Transmembrane helix</keyword>
<feature type="transmembrane region" description="Helical" evidence="2">
    <location>
        <begin position="217"/>
        <end position="235"/>
    </location>
</feature>
<feature type="transmembrane region" description="Helical" evidence="2">
    <location>
        <begin position="478"/>
        <end position="497"/>
    </location>
</feature>
<feature type="region of interest" description="Disordered" evidence="1">
    <location>
        <begin position="1"/>
        <end position="85"/>
    </location>
</feature>
<accession>A0A075FIE4</accession>
<feature type="transmembrane region" description="Helical" evidence="2">
    <location>
        <begin position="449"/>
        <end position="466"/>
    </location>
</feature>
<feature type="transmembrane region" description="Helical" evidence="2">
    <location>
        <begin position="1261"/>
        <end position="1292"/>
    </location>
</feature>
<feature type="transmembrane region" description="Helical" evidence="2">
    <location>
        <begin position="396"/>
        <end position="415"/>
    </location>
</feature>
<feature type="transmembrane region" description="Helical" evidence="2">
    <location>
        <begin position="597"/>
        <end position="612"/>
    </location>
</feature>
<feature type="transmembrane region" description="Helical" evidence="2">
    <location>
        <begin position="780"/>
        <end position="799"/>
    </location>
</feature>
<feature type="transmembrane region" description="Helical" evidence="2">
    <location>
        <begin position="1168"/>
        <end position="1187"/>
    </location>
</feature>
<evidence type="ECO:0000256" key="2">
    <source>
        <dbReference type="SAM" id="Phobius"/>
    </source>
</evidence>
<dbReference type="EMBL" id="KF900327">
    <property type="protein sequence ID" value="AIE91064.1"/>
    <property type="molecule type" value="Genomic_DNA"/>
</dbReference>
<sequence length="1358" mass="144492">MGDEKEPEDDEVIRQRSFDMGGGLDLSGFLDADAVNEANEERQARAALPEPSSDSDAEDVAMGDMFDPFATDPQPGEVERDGSVRLPADMDSVTEIATTGEKRLHWGIMVGMIVVYSLVGWLVGTTLDPIIGLFGLLGLALLGFFLGERWVPDPAMRMLGITWVIITMKLLYGLAIDLHQWELWGVFPIDATELGGLLLVLVGLNVFVAYHHDEDAIAAQATLVLLAIGSGAGAVYGQLGVAGGIIVATLLLHGIAIHRKSGNLAALGIAFSNIWIGLHAFSSGWSIGALEIVSFEDPLLLFLLLGGINAVNATIAAHFARSENWFSQALSLVGLGKPGLWSVSIGLGMGGALLAIAAHRAETSYSLGLITMLLASFGGSYLVVRGVEIKRVVTPLASGLVPIIFVLILMESGLFGAPFGLTGYDVFTATASILTAGVLLSNQEVVSDHVLWGGSLAIMLLMTILIPAQPSSQGGDGALLLLAMMALMHIGTGALALKRESPSLAGVTILAPWLWVLVITIWSAGARTFNATNQEWELASGVVGWDGWVLVAYLCVVTLLQYPVNRALGDSGVNLAARLVGLSEVGARLRDSGMMQLWNLGFILSLFVWVSATRPGEMPALGLLLGLAVLMAVHIFAECRGEHQNNPRTLLVLFGITAAWMQWRFDLDAAWMIITVASLGSLVIFDERIEVEDVLTLLMGFLTVQILLSSLDQNAESLLNGAELLSASATGWVALACVALSLGLYLPRAGTMEKLLKPAASSVIMLVVTIWAFLGEDSTVTQLMVAAALFVGSGIWLAAQGELRSELRAVGKRDERAERFAKISAIQEGLETIGVQPKALPSSTHSGTATNIIDAATAAGIESGDSASPTAAASQPLTEERPVVAQDPSKPQKTYHFIDSDLATAAANASPEMVEATSQAVSVGQMKTLSPELLTQAARMRKKSKRRGELSDEELLYGDIHHKPVIVLTFIAGIIIFGLWSAWNVGSAAAGILVISGFICLVLIGISRWRASANDLTLPDILGLETPFAATMVGLTLLHMVGRIAPGSTAGNQLDFAVLCVMLVVLGGISLVGRKDLVHRIPSIIEWLIACLMIARFSGAVLAGSMPLPVLTDPLTLPRGGSLLTYTIPWFAVEGVILAAVLGWDWIEGVRRKNSLPDFHGAAGRGGWVMVITMLSLGPAGLVAIILGLRRAYQWKQPAAVSIDFIAIVIAWVAFSSWIDGMLEWLPELMMVLGLISLVAMAATVPMRAPRWTTAWAWDAHLLLFLGVLLMFGYISPLLVVSMFALSLTVWVAGILQLRRSLRFWGAADLVVGLVCAALAAQGVLDTTALLMILIALGFELGVITWLGQKHEGQMAVD</sequence>
<feature type="transmembrane region" description="Helical" evidence="2">
    <location>
        <begin position="1199"/>
        <end position="1219"/>
    </location>
</feature>
<feature type="transmembrane region" description="Helical" evidence="2">
    <location>
        <begin position="965"/>
        <end position="983"/>
    </location>
</feature>
<feature type="transmembrane region" description="Helical" evidence="2">
    <location>
        <begin position="1329"/>
        <end position="1348"/>
    </location>
</feature>
<feature type="transmembrane region" description="Helical" evidence="2">
    <location>
        <begin position="1128"/>
        <end position="1147"/>
    </location>
</feature>
<feature type="transmembrane region" description="Helical" evidence="2">
    <location>
        <begin position="130"/>
        <end position="147"/>
    </location>
</feature>
<feature type="transmembrane region" description="Helical" evidence="2">
    <location>
        <begin position="669"/>
        <end position="685"/>
    </location>
</feature>
<evidence type="ECO:0000256" key="1">
    <source>
        <dbReference type="SAM" id="MobiDB-lite"/>
    </source>
</evidence>